<evidence type="ECO:0000256" key="6">
    <source>
        <dbReference type="SAM" id="MobiDB-lite"/>
    </source>
</evidence>
<dbReference type="AlphaFoldDB" id="A0A0K8P1B4"/>
<comment type="similarity">
    <text evidence="1 5">Belongs to the MreC family.</text>
</comment>
<evidence type="ECO:0000313" key="8">
    <source>
        <dbReference type="EMBL" id="GAP36421.1"/>
    </source>
</evidence>
<dbReference type="InterPro" id="IPR007221">
    <property type="entry name" value="MreC"/>
</dbReference>
<dbReference type="InterPro" id="IPR055342">
    <property type="entry name" value="MreC_beta-barrel_core"/>
</dbReference>
<dbReference type="GO" id="GO:0008360">
    <property type="term" value="P:regulation of cell shape"/>
    <property type="evidence" value="ECO:0007669"/>
    <property type="project" value="UniProtKB-KW"/>
</dbReference>
<dbReference type="STRING" id="1547922.ISF6_2261"/>
<dbReference type="OrthoDB" id="9808025at2"/>
<evidence type="ECO:0000259" key="7">
    <source>
        <dbReference type="Pfam" id="PF04085"/>
    </source>
</evidence>
<dbReference type="PIRSF" id="PIRSF038471">
    <property type="entry name" value="MreC"/>
    <property type="match status" value="1"/>
</dbReference>
<reference evidence="9" key="1">
    <citation type="submission" date="2015-07" db="EMBL/GenBank/DDBJ databases">
        <title>Discovery of a poly(ethylene terephthalate assimilation.</title>
        <authorList>
            <person name="Yoshida S."/>
            <person name="Hiraga K."/>
            <person name="Takehana T."/>
            <person name="Taniguchi I."/>
            <person name="Yamaji H."/>
            <person name="Maeda Y."/>
            <person name="Toyohara K."/>
            <person name="Miyamoto K."/>
            <person name="Kimura Y."/>
            <person name="Oda K."/>
        </authorList>
    </citation>
    <scope>NUCLEOTIDE SEQUENCE [LARGE SCALE GENOMIC DNA]</scope>
    <source>
        <strain evidence="9">NBRC 110686 / TISTR 2288 / 201-F6</strain>
    </source>
</reference>
<accession>A0A0K8P1B4</accession>
<dbReference type="InterPro" id="IPR042175">
    <property type="entry name" value="Cell/Rod_MreC_2"/>
</dbReference>
<comment type="function">
    <text evidence="5">Involved in formation and maintenance of cell shape.</text>
</comment>
<evidence type="ECO:0000313" key="9">
    <source>
        <dbReference type="Proteomes" id="UP000037660"/>
    </source>
</evidence>
<evidence type="ECO:0000256" key="1">
    <source>
        <dbReference type="ARBA" id="ARBA00009369"/>
    </source>
</evidence>
<dbReference type="GO" id="GO:0005886">
    <property type="term" value="C:plasma membrane"/>
    <property type="evidence" value="ECO:0007669"/>
    <property type="project" value="TreeGrafter"/>
</dbReference>
<dbReference type="Pfam" id="PF04085">
    <property type="entry name" value="MreC"/>
    <property type="match status" value="1"/>
</dbReference>
<evidence type="ECO:0000256" key="2">
    <source>
        <dbReference type="ARBA" id="ARBA00013855"/>
    </source>
</evidence>
<feature type="region of interest" description="Disordered" evidence="6">
    <location>
        <begin position="290"/>
        <end position="314"/>
    </location>
</feature>
<proteinExistence type="inferred from homology"/>
<dbReference type="InterPro" id="IPR042177">
    <property type="entry name" value="Cell/Rod_1"/>
</dbReference>
<dbReference type="RefSeq" id="WP_054020417.1">
    <property type="nucleotide sequence ID" value="NZ_BBYR01000035.1"/>
</dbReference>
<evidence type="ECO:0000256" key="5">
    <source>
        <dbReference type="PIRNR" id="PIRNR038471"/>
    </source>
</evidence>
<dbReference type="Proteomes" id="UP000037660">
    <property type="component" value="Unassembled WGS sequence"/>
</dbReference>
<dbReference type="Gene3D" id="2.40.10.340">
    <property type="entry name" value="Rod shape-determining protein MreC, domain 1"/>
    <property type="match status" value="1"/>
</dbReference>
<dbReference type="NCBIfam" id="TIGR00219">
    <property type="entry name" value="mreC"/>
    <property type="match status" value="1"/>
</dbReference>
<name>A0A0K8P1B4_PISS1</name>
<dbReference type="PANTHER" id="PTHR34138">
    <property type="entry name" value="CELL SHAPE-DETERMINING PROTEIN MREC"/>
    <property type="match status" value="1"/>
</dbReference>
<gene>
    <name evidence="8" type="ORF">ISF6_2261</name>
</gene>
<evidence type="ECO:0000256" key="4">
    <source>
        <dbReference type="ARBA" id="ARBA00032089"/>
    </source>
</evidence>
<keyword evidence="9" id="KW-1185">Reference proteome</keyword>
<protein>
    <recommendedName>
        <fullName evidence="2 5">Cell shape-determining protein MreC</fullName>
    </recommendedName>
    <alternativeName>
        <fullName evidence="4 5">Cell shape protein MreC</fullName>
    </alternativeName>
</protein>
<comment type="caution">
    <text evidence="8">The sequence shown here is derived from an EMBL/GenBank/DDBJ whole genome shotgun (WGS) entry which is preliminary data.</text>
</comment>
<dbReference type="EMBL" id="BBYR01000035">
    <property type="protein sequence ID" value="GAP36421.1"/>
    <property type="molecule type" value="Genomic_DNA"/>
</dbReference>
<keyword evidence="3 5" id="KW-0133">Cell shape</keyword>
<reference evidence="8 9" key="2">
    <citation type="journal article" date="2016" name="Science">
        <title>A bacterium that degrades and assimilates poly(ethylene terephthalate).</title>
        <authorList>
            <person name="Yoshida S."/>
            <person name="Hiraga K."/>
            <person name="Takehana T."/>
            <person name="Taniguchi I."/>
            <person name="Yamaji H."/>
            <person name="Maeda Y."/>
            <person name="Toyohara K."/>
            <person name="Miyamoto K."/>
            <person name="Kimura Y."/>
            <person name="Oda K."/>
        </authorList>
    </citation>
    <scope>NUCLEOTIDE SEQUENCE [LARGE SCALE GENOMIC DNA]</scope>
    <source>
        <strain evidence="9">NBRC 110686 / TISTR 2288 / 201-F6</strain>
    </source>
</reference>
<sequence>MAPSLGVLDRTPPPFFRQGPSALTKLCFFAALAVLLMVADVRFHVTQPVRAALATTLHPLERVMQVPVQAWASGREYAQGLQTALDGEARARRELAALADRAGRVEHLTLENERLRGLLGLRPGLSVRSQPAEILYEAADPQSRKVVIDRGSQQGVVAGSPVIDERGVLGQVTRVYPLSAEVTLLLDKDASISVMNARTQVRGVAFGPPEGRVGLMQLRFMAGNADVQVGDLLTTSGVDGIFPAGLPVAKVASVGRVVDSGFASIWLTTVALPEGARHVLVLEPLQTQLTPRPTEAPADEARAARRSAPAAARK</sequence>
<evidence type="ECO:0000256" key="3">
    <source>
        <dbReference type="ARBA" id="ARBA00022960"/>
    </source>
</evidence>
<dbReference type="Gene3D" id="2.40.10.350">
    <property type="entry name" value="Rod shape-determining protein MreC, domain 2"/>
    <property type="match status" value="1"/>
</dbReference>
<dbReference type="PANTHER" id="PTHR34138:SF1">
    <property type="entry name" value="CELL SHAPE-DETERMINING PROTEIN MREC"/>
    <property type="match status" value="1"/>
</dbReference>
<feature type="domain" description="Rod shape-determining protein MreC beta-barrel core" evidence="7">
    <location>
        <begin position="135"/>
        <end position="282"/>
    </location>
</feature>
<organism evidence="8 9">
    <name type="scientific">Piscinibacter sakaiensis</name>
    <name type="common">Ideonella sakaiensis</name>
    <dbReference type="NCBI Taxonomy" id="1547922"/>
    <lineage>
        <taxon>Bacteria</taxon>
        <taxon>Pseudomonadati</taxon>
        <taxon>Pseudomonadota</taxon>
        <taxon>Betaproteobacteria</taxon>
        <taxon>Burkholderiales</taxon>
        <taxon>Sphaerotilaceae</taxon>
        <taxon>Piscinibacter</taxon>
    </lineage>
</organism>